<dbReference type="EMBL" id="BGPR01000312">
    <property type="protein sequence ID" value="GBM12343.1"/>
    <property type="molecule type" value="Genomic_DNA"/>
</dbReference>
<sequence length="129" mass="14562">MMTSCLRSCRIFIVYESCQGSLVLNNIYTPRRKVFSTGLQEMKGFCNLWLQKFSHSTKTPSAVGTPMASEPAPLLQAPAPHSGRIYEPAEFDVYQPSLHSSSVESGFEPETFRFRSRVLTTRLQPHFAN</sequence>
<dbReference type="AlphaFoldDB" id="A0A4Y2D6K9"/>
<accession>A0A4Y2D6K9</accession>
<protein>
    <submittedName>
        <fullName evidence="1">Uncharacterized protein</fullName>
    </submittedName>
</protein>
<evidence type="ECO:0000313" key="2">
    <source>
        <dbReference type="Proteomes" id="UP000499080"/>
    </source>
</evidence>
<keyword evidence="2" id="KW-1185">Reference proteome</keyword>
<reference evidence="1 2" key="1">
    <citation type="journal article" date="2019" name="Sci. Rep.">
        <title>Orb-weaving spider Araneus ventricosus genome elucidates the spidroin gene catalogue.</title>
        <authorList>
            <person name="Kono N."/>
            <person name="Nakamura H."/>
            <person name="Ohtoshi R."/>
            <person name="Moran D.A.P."/>
            <person name="Shinohara A."/>
            <person name="Yoshida Y."/>
            <person name="Fujiwara M."/>
            <person name="Mori M."/>
            <person name="Tomita M."/>
            <person name="Arakawa K."/>
        </authorList>
    </citation>
    <scope>NUCLEOTIDE SEQUENCE [LARGE SCALE GENOMIC DNA]</scope>
</reference>
<dbReference type="Proteomes" id="UP000499080">
    <property type="component" value="Unassembled WGS sequence"/>
</dbReference>
<evidence type="ECO:0000313" key="1">
    <source>
        <dbReference type="EMBL" id="GBM12343.1"/>
    </source>
</evidence>
<gene>
    <name evidence="1" type="ORF">AVEN_116783_1</name>
</gene>
<comment type="caution">
    <text evidence="1">The sequence shown here is derived from an EMBL/GenBank/DDBJ whole genome shotgun (WGS) entry which is preliminary data.</text>
</comment>
<name>A0A4Y2D6K9_ARAVE</name>
<proteinExistence type="predicted"/>
<organism evidence="1 2">
    <name type="scientific">Araneus ventricosus</name>
    <name type="common">Orbweaver spider</name>
    <name type="synonym">Epeira ventricosa</name>
    <dbReference type="NCBI Taxonomy" id="182803"/>
    <lineage>
        <taxon>Eukaryota</taxon>
        <taxon>Metazoa</taxon>
        <taxon>Ecdysozoa</taxon>
        <taxon>Arthropoda</taxon>
        <taxon>Chelicerata</taxon>
        <taxon>Arachnida</taxon>
        <taxon>Araneae</taxon>
        <taxon>Araneomorphae</taxon>
        <taxon>Entelegynae</taxon>
        <taxon>Araneoidea</taxon>
        <taxon>Araneidae</taxon>
        <taxon>Araneus</taxon>
    </lineage>
</organism>